<gene>
    <name evidence="10" type="primary">LOC120265434</name>
</gene>
<name>A0AB40BRN6_DIOCR</name>
<dbReference type="GO" id="GO:0061666">
    <property type="term" value="F:UFM1 ligase activity"/>
    <property type="evidence" value="ECO:0007669"/>
    <property type="project" value="InterPro"/>
</dbReference>
<feature type="region of interest" description="Disordered" evidence="5">
    <location>
        <begin position="431"/>
        <end position="499"/>
    </location>
</feature>
<dbReference type="GeneID" id="120265434"/>
<dbReference type="GO" id="GO:0032434">
    <property type="term" value="P:regulation of proteasomal ubiquitin-dependent protein catabolic process"/>
    <property type="evidence" value="ECO:0007669"/>
    <property type="project" value="TreeGrafter"/>
</dbReference>
<dbReference type="Pfam" id="PF09743">
    <property type="entry name" value="E3_UFM1_ligase"/>
    <property type="match status" value="1"/>
</dbReference>
<evidence type="ECO:0000256" key="5">
    <source>
        <dbReference type="SAM" id="MobiDB-lite"/>
    </source>
</evidence>
<evidence type="ECO:0000256" key="1">
    <source>
        <dbReference type="ARBA" id="ARBA00010789"/>
    </source>
</evidence>
<dbReference type="Proteomes" id="UP001515500">
    <property type="component" value="Chromosome 7"/>
</dbReference>
<dbReference type="Pfam" id="PF25870">
    <property type="entry name" value="WHD_UFL1_5th"/>
    <property type="match status" value="1"/>
</dbReference>
<feature type="compositionally biased region" description="Basic and acidic residues" evidence="5">
    <location>
        <begin position="490"/>
        <end position="499"/>
    </location>
</feature>
<evidence type="ECO:0000259" key="6">
    <source>
        <dbReference type="Pfam" id="PF09743"/>
    </source>
</evidence>
<feature type="coiled-coil region" evidence="4">
    <location>
        <begin position="555"/>
        <end position="586"/>
    </location>
</feature>
<dbReference type="Pfam" id="PF25041">
    <property type="entry name" value="UFL1_C"/>
    <property type="match status" value="1"/>
</dbReference>
<dbReference type="InterPro" id="IPR018611">
    <property type="entry name" value="Ufl1"/>
</dbReference>
<dbReference type="InterPro" id="IPR056579">
    <property type="entry name" value="Ufl1_N"/>
</dbReference>
<evidence type="ECO:0000256" key="4">
    <source>
        <dbReference type="SAM" id="Coils"/>
    </source>
</evidence>
<dbReference type="RefSeq" id="XP_039129271.1">
    <property type="nucleotide sequence ID" value="XM_039273337.1"/>
</dbReference>
<dbReference type="GO" id="GO:0005789">
    <property type="term" value="C:endoplasmic reticulum membrane"/>
    <property type="evidence" value="ECO:0007669"/>
    <property type="project" value="TreeGrafter"/>
</dbReference>
<dbReference type="Pfam" id="PF23659">
    <property type="entry name" value="UFL1"/>
    <property type="match status" value="1"/>
</dbReference>
<dbReference type="PANTHER" id="PTHR31057">
    <property type="entry name" value="E3 UFM1-PROTEIN LIGASE 1"/>
    <property type="match status" value="1"/>
</dbReference>
<keyword evidence="4" id="KW-0175">Coiled coil</keyword>
<feature type="compositionally biased region" description="Basic residues" evidence="5">
    <location>
        <begin position="465"/>
        <end position="474"/>
    </location>
</feature>
<evidence type="ECO:0000313" key="10">
    <source>
        <dbReference type="RefSeq" id="XP_039129271.1"/>
    </source>
</evidence>
<feature type="domain" description="E3 UFM1-protein ligase 1-like" evidence="7">
    <location>
        <begin position="566"/>
        <end position="695"/>
    </location>
</feature>
<feature type="domain" description="E3 UFM1-protein ligase-like C-terminal" evidence="8">
    <location>
        <begin position="700"/>
        <end position="812"/>
    </location>
</feature>
<feature type="domain" description="E3 UFM1-protein ligase 1-like N-terminal" evidence="6">
    <location>
        <begin position="4"/>
        <end position="288"/>
    </location>
</feature>
<dbReference type="GO" id="GO:0034976">
    <property type="term" value="P:response to endoplasmic reticulum stress"/>
    <property type="evidence" value="ECO:0007669"/>
    <property type="project" value="TreeGrafter"/>
</dbReference>
<keyword evidence="2" id="KW-0808">Transferase</keyword>
<protein>
    <submittedName>
        <fullName evidence="10">E3 UFM1-protein ligase 1 homolog</fullName>
    </submittedName>
</protein>
<dbReference type="GO" id="GO:1990592">
    <property type="term" value="P:protein K69-linked ufmylation"/>
    <property type="evidence" value="ECO:0007669"/>
    <property type="project" value="TreeGrafter"/>
</dbReference>
<dbReference type="PANTHER" id="PTHR31057:SF0">
    <property type="entry name" value="E3 UFM1-PROTEIN LIGASE 1"/>
    <property type="match status" value="1"/>
</dbReference>
<organism evidence="9 10">
    <name type="scientific">Dioscorea cayennensis subsp. rotundata</name>
    <name type="common">White Guinea yam</name>
    <name type="synonym">Dioscorea rotundata</name>
    <dbReference type="NCBI Taxonomy" id="55577"/>
    <lineage>
        <taxon>Eukaryota</taxon>
        <taxon>Viridiplantae</taxon>
        <taxon>Streptophyta</taxon>
        <taxon>Embryophyta</taxon>
        <taxon>Tracheophyta</taxon>
        <taxon>Spermatophyta</taxon>
        <taxon>Magnoliopsida</taxon>
        <taxon>Liliopsida</taxon>
        <taxon>Dioscoreales</taxon>
        <taxon>Dioscoreaceae</taxon>
        <taxon>Dioscorea</taxon>
    </lineage>
</organism>
<evidence type="ECO:0000259" key="8">
    <source>
        <dbReference type="Pfam" id="PF25041"/>
    </source>
</evidence>
<keyword evidence="9" id="KW-1185">Reference proteome</keyword>
<evidence type="ECO:0000256" key="3">
    <source>
        <dbReference type="ARBA" id="ARBA00022786"/>
    </source>
</evidence>
<comment type="similarity">
    <text evidence="1">Belongs to the UFL1 family.</text>
</comment>
<dbReference type="GO" id="GO:0016874">
    <property type="term" value="F:ligase activity"/>
    <property type="evidence" value="ECO:0007669"/>
    <property type="project" value="UniProtKB-KW"/>
</dbReference>
<keyword evidence="3" id="KW-0833">Ubl conjugation pathway</keyword>
<proteinExistence type="inferred from homology"/>
<reference evidence="10" key="1">
    <citation type="submission" date="2025-08" db="UniProtKB">
        <authorList>
            <consortium name="RefSeq"/>
        </authorList>
    </citation>
    <scope>IDENTIFICATION</scope>
</reference>
<evidence type="ECO:0000259" key="7">
    <source>
        <dbReference type="Pfam" id="PF23659"/>
    </source>
</evidence>
<dbReference type="InterPro" id="IPR056761">
    <property type="entry name" value="Ufl1-like_C"/>
</dbReference>
<accession>A0AB40BRN6</accession>
<evidence type="ECO:0000313" key="9">
    <source>
        <dbReference type="Proteomes" id="UP001515500"/>
    </source>
</evidence>
<dbReference type="InterPro" id="IPR056580">
    <property type="entry name" value="Ufl1_dom"/>
</dbReference>
<sequence>MDAELLELQQLFESAQQAKSSVRLSERNVVELILKLQQRGFLDFDLLHTVSGKEYITPDQLRLEMEAEIRKSGRVSLIDLSDIIGMDLYHIETQAQRIVAGDSGLMLINGEIISQGYWNSVAEEINEKLQECSQISLAELAAQLHIGSELIVSVLEPRLGTIVKGRLEGGQLFTPAYVSRIGAMVRGATRGITVPTNLSTVWSSLQQLLQEMDSASGVSVEGTFFQSLFNGLVKEGEILGSLRAGVQWTPAVFAHAQRESVDSFFSQNSFISYDVLHKLAIPQPKQYLQSRYAEGIPLDGIFVHPSMVEMLDAAIEDAIEHGNWIDCLSVLPAYVGGSDASKILSLCSSIQKATKSSKAVILGETCVFSNIYLKAMFDQMEKEMDTLICKNSYGQTLSNELCAASESKNITLGQHFDQKEVGDDGAISRQVVEKGSKKKRGKNAGSVKAGVSEDDPDTQENFTGKAKKNARKSKGTGSSDVPDTKVSAKKGLDKGKDDSVDIPSEEWIMERILTLAPDLEDVGGLDDPHALIRCLSAHLKPMLTSTWKKRRSAVLVESAEKRRRLLDDLQKLLDEVVLDLQLYEKALDHFDDDPSTSIILHKHLLRTMASPITDKILLTLDMDNKLKDGVAVDDHQNLETPSLTGDRISLAKSLPSPLSVKAQALVEALEGKRVESFMAALRAIAEESGMLLKKLDKKVERAMLHSYRKDLISQVSSETDPVALLPKVVALLFMQVHNKALQAPGRAISAVLSHLKDKLPGSTFKVLTDYHSVTVKLLALQAAATGDEEDCTSDRILSQKELLESKMAELKGLVLNTTNS</sequence>
<keyword evidence="10" id="KW-0436">Ligase</keyword>
<dbReference type="AlphaFoldDB" id="A0AB40BRN6"/>
<evidence type="ECO:0000256" key="2">
    <source>
        <dbReference type="ARBA" id="ARBA00022679"/>
    </source>
</evidence>